<keyword evidence="6" id="KW-0396">Initiation factor</keyword>
<evidence type="ECO:0000256" key="4">
    <source>
        <dbReference type="ARBA" id="ARBA00023163"/>
    </source>
</evidence>
<keyword evidence="3" id="KW-0805">Transcription regulation</keyword>
<keyword evidence="4" id="KW-0804">Transcription</keyword>
<evidence type="ECO:0000313" key="7">
    <source>
        <dbReference type="Proteomes" id="UP000292362"/>
    </source>
</evidence>
<evidence type="ECO:0000256" key="2">
    <source>
        <dbReference type="ARBA" id="ARBA00007646"/>
    </source>
</evidence>
<dbReference type="SUPFAM" id="SSF47113">
    <property type="entry name" value="Histone-fold"/>
    <property type="match status" value="1"/>
</dbReference>
<dbReference type="GO" id="GO:0003743">
    <property type="term" value="F:translation initiation factor activity"/>
    <property type="evidence" value="ECO:0007669"/>
    <property type="project" value="UniProtKB-KW"/>
</dbReference>
<dbReference type="GO" id="GO:0005669">
    <property type="term" value="C:transcription factor TFIID complex"/>
    <property type="evidence" value="ECO:0007669"/>
    <property type="project" value="TreeGrafter"/>
</dbReference>
<gene>
    <name evidence="6" type="ORF">CWI37_1291p0010</name>
</gene>
<proteinExistence type="inferred from homology"/>
<dbReference type="InterPro" id="IPR003162">
    <property type="entry name" value="TFIID-31"/>
</dbReference>
<evidence type="ECO:0000313" key="6">
    <source>
        <dbReference type="EMBL" id="TBT99588.1"/>
    </source>
</evidence>
<evidence type="ECO:0000256" key="3">
    <source>
        <dbReference type="ARBA" id="ARBA00023015"/>
    </source>
</evidence>
<dbReference type="GO" id="GO:0000124">
    <property type="term" value="C:SAGA complex"/>
    <property type="evidence" value="ECO:0007669"/>
    <property type="project" value="TreeGrafter"/>
</dbReference>
<dbReference type="Proteomes" id="UP000292362">
    <property type="component" value="Unassembled WGS sequence"/>
</dbReference>
<dbReference type="GO" id="GO:0003713">
    <property type="term" value="F:transcription coactivator activity"/>
    <property type="evidence" value="ECO:0007669"/>
    <property type="project" value="TreeGrafter"/>
</dbReference>
<keyword evidence="5" id="KW-0539">Nucleus</keyword>
<sequence length="136" mass="15458">MAAENQAPRDAKVVSLILRSLGIEECEPKVIIQLLEFAYKYSTEILLDAVLYAEHANRKNVTSADIKLSLQTKVGRHFVPPPPKQYMNEIAVTVNSRPLLMYEDEILLQVPPAKLALFGLEYSVIKKDSETKRRIY</sequence>
<comment type="caution">
    <text evidence="6">The sequence shown here is derived from an EMBL/GenBank/DDBJ whole genome shotgun (WGS) entry which is preliminary data.</text>
</comment>
<evidence type="ECO:0000256" key="5">
    <source>
        <dbReference type="ARBA" id="ARBA00023242"/>
    </source>
</evidence>
<dbReference type="Gene3D" id="1.10.20.10">
    <property type="entry name" value="Histone, subunit A"/>
    <property type="match status" value="1"/>
</dbReference>
<evidence type="ECO:0000256" key="1">
    <source>
        <dbReference type="ARBA" id="ARBA00004123"/>
    </source>
</evidence>
<dbReference type="AlphaFoldDB" id="A0A4Q9KXD7"/>
<comment type="similarity">
    <text evidence="2">Belongs to the TAF9 family.</text>
</comment>
<dbReference type="InterPro" id="IPR009072">
    <property type="entry name" value="Histone-fold"/>
</dbReference>
<dbReference type="PANTHER" id="PTHR48068:SF4">
    <property type="entry name" value="TATA-BOX BINDING PROTEIN ASSOCIATED FACTOR 9"/>
    <property type="match status" value="1"/>
</dbReference>
<reference evidence="6 7" key="1">
    <citation type="submission" date="2017-12" db="EMBL/GenBank/DDBJ databases">
        <authorList>
            <person name="Pombert J.-F."/>
            <person name="Haag K.L."/>
            <person name="Ebert D."/>
        </authorList>
    </citation>
    <scope>NUCLEOTIDE SEQUENCE [LARGE SCALE GENOMIC DNA]</scope>
    <source>
        <strain evidence="6">FI-OER-3-3</strain>
    </source>
</reference>
<dbReference type="InterPro" id="IPR051431">
    <property type="entry name" value="TFIID_subunit_9"/>
</dbReference>
<dbReference type="CDD" id="cd07979">
    <property type="entry name" value="HFD_TAF9"/>
    <property type="match status" value="1"/>
</dbReference>
<dbReference type="GO" id="GO:0046982">
    <property type="term" value="F:protein heterodimerization activity"/>
    <property type="evidence" value="ECO:0007669"/>
    <property type="project" value="InterPro"/>
</dbReference>
<dbReference type="Pfam" id="PF02291">
    <property type="entry name" value="TFIID-31kDa"/>
    <property type="match status" value="1"/>
</dbReference>
<comment type="subcellular location">
    <subcellularLocation>
        <location evidence="1">Nucleus</location>
    </subcellularLocation>
</comment>
<dbReference type="GO" id="GO:0016251">
    <property type="term" value="F:RNA polymerase II general transcription initiation factor activity"/>
    <property type="evidence" value="ECO:0007669"/>
    <property type="project" value="TreeGrafter"/>
</dbReference>
<accession>A0A4Q9KXD7</accession>
<dbReference type="VEuPathDB" id="MicrosporidiaDB:CWI37_1291p0010"/>
<keyword evidence="6" id="KW-0648">Protein biosynthesis</keyword>
<dbReference type="PANTHER" id="PTHR48068">
    <property type="entry name" value="TAF9 RNA POLYMERASE II, TATA BOX-BINDING PROTEIN (TBP)-ASSOCIATED FACTOR"/>
    <property type="match status" value="1"/>
</dbReference>
<dbReference type="GO" id="GO:0051123">
    <property type="term" value="P:RNA polymerase II preinitiation complex assembly"/>
    <property type="evidence" value="ECO:0007669"/>
    <property type="project" value="TreeGrafter"/>
</dbReference>
<organism evidence="6 7">
    <name type="scientific">Hamiltosporidium tvaerminnensis</name>
    <dbReference type="NCBI Taxonomy" id="1176355"/>
    <lineage>
        <taxon>Eukaryota</taxon>
        <taxon>Fungi</taxon>
        <taxon>Fungi incertae sedis</taxon>
        <taxon>Microsporidia</taxon>
        <taxon>Dubosqiidae</taxon>
        <taxon>Hamiltosporidium</taxon>
    </lineage>
</organism>
<name>A0A4Q9KXD7_9MICR</name>
<protein>
    <submittedName>
        <fullName evidence="6">Subunit 9 of transcription initiation factor IID</fullName>
    </submittedName>
</protein>
<dbReference type="EMBL" id="PITJ01001291">
    <property type="protein sequence ID" value="TBT99588.1"/>
    <property type="molecule type" value="Genomic_DNA"/>
</dbReference>